<comment type="similarity">
    <text evidence="1">Belongs to the TRAFAC class TrmE-Era-EngA-EngB-Septin-like GTPase superfamily. AIG1/Toc34/Toc159-like paraseptin GTPase family. IAN subfamily.</text>
</comment>
<dbReference type="AlphaFoldDB" id="A0A819ACF0"/>
<dbReference type="PANTHER" id="PTHR32046:SF11">
    <property type="entry name" value="IMMUNE-ASSOCIATED NUCLEOTIDE-BINDING PROTEIN 10-LIKE"/>
    <property type="match status" value="1"/>
</dbReference>
<evidence type="ECO:0000313" key="4">
    <source>
        <dbReference type="EMBL" id="CAF3782305.1"/>
    </source>
</evidence>
<evidence type="ECO:0000256" key="2">
    <source>
        <dbReference type="ARBA" id="ARBA00022741"/>
    </source>
</evidence>
<gene>
    <name evidence="4" type="ORF">FNK824_LOCUS13976</name>
</gene>
<evidence type="ECO:0000313" key="5">
    <source>
        <dbReference type="Proteomes" id="UP000663874"/>
    </source>
</evidence>
<comment type="caution">
    <text evidence="4">The sequence shown here is derived from an EMBL/GenBank/DDBJ whole genome shotgun (WGS) entry which is preliminary data.</text>
</comment>
<name>A0A819ACF0_9BILA</name>
<feature type="domain" description="AIG1-type G" evidence="3">
    <location>
        <begin position="579"/>
        <end position="679"/>
    </location>
</feature>
<dbReference type="PANTHER" id="PTHR32046">
    <property type="entry name" value="G DOMAIN-CONTAINING PROTEIN"/>
    <property type="match status" value="1"/>
</dbReference>
<keyword evidence="2" id="KW-0547">Nucleotide-binding</keyword>
<reference evidence="4" key="1">
    <citation type="submission" date="2021-02" db="EMBL/GenBank/DDBJ databases">
        <authorList>
            <person name="Nowell W R."/>
        </authorList>
    </citation>
    <scope>NUCLEOTIDE SEQUENCE</scope>
</reference>
<organism evidence="4 5">
    <name type="scientific">Rotaria sordida</name>
    <dbReference type="NCBI Taxonomy" id="392033"/>
    <lineage>
        <taxon>Eukaryota</taxon>
        <taxon>Metazoa</taxon>
        <taxon>Spiralia</taxon>
        <taxon>Gnathifera</taxon>
        <taxon>Rotifera</taxon>
        <taxon>Eurotatoria</taxon>
        <taxon>Bdelloidea</taxon>
        <taxon>Philodinida</taxon>
        <taxon>Philodinidae</taxon>
        <taxon>Rotaria</taxon>
    </lineage>
</organism>
<dbReference type="InterPro" id="IPR006703">
    <property type="entry name" value="G_AIG1"/>
</dbReference>
<proteinExistence type="inferred from homology"/>
<accession>A0A819ACF0</accession>
<dbReference type="Gene3D" id="3.40.50.300">
    <property type="entry name" value="P-loop containing nucleotide triphosphate hydrolases"/>
    <property type="match status" value="1"/>
</dbReference>
<evidence type="ECO:0000259" key="3">
    <source>
        <dbReference type="Pfam" id="PF04548"/>
    </source>
</evidence>
<dbReference type="Pfam" id="PF04548">
    <property type="entry name" value="AIG1"/>
    <property type="match status" value="1"/>
</dbReference>
<dbReference type="EMBL" id="CAJOBE010001885">
    <property type="protein sequence ID" value="CAF3782305.1"/>
    <property type="molecule type" value="Genomic_DNA"/>
</dbReference>
<dbReference type="PROSITE" id="PS00675">
    <property type="entry name" value="SIGMA54_INTERACT_1"/>
    <property type="match status" value="1"/>
</dbReference>
<sequence length="855" mass="100609">MQGMIPEIYHKSPVNMERIAINQCGSTGSLYDGYTDNIRGQLRHNFKIHSNKIEKSMKCEFINQCMPKYQNLLKFVEIDQQLRLSLLLEMTSATGIASLINYSQMIDTRTRLLYFYQESRKETIKDYLWDIVKPVTSSECRKFATHIITEIIWGIHFLVIIQLPPDQEQEIDVVLKKLQENISNNKYMAQINRQEKALLDRIVTTTIYSNIDSLTKLKKFEYIYQTIKGLQKNSELHQRLKYILTPISWFYGRYASHLPNIILSTSEEIETLEYYLLQQTSELKTLDFRVNHNLYDLLQGKYKMQFKKIQEKLSELQVLQINDLERLKHLVLNIRNGIKSQSLNENISLDSPKEIQELNNKIIIDIEQLELKVNFIKQLQNEGCEYCDVEELGIRYGLPPLKVKDILFGNDSKKAIFYSTDEYRNNDRIRWTEIYSQLFEEKRKNPELRLVYADFTYSTYELKKMTIGIFSDMEANQNTSNSQSSENDTKIKSLSSLARSSSSTNEFINILLLGESGVGKSTFINAFANYLHFQTLGDAEKSEPIVIIPVSFLLTINDNFDEKIIKFGHIDSNENHNNSGQSVTQQCKSYVFDISNEKKLRIIDTPGFGDTRGIDQDDVNMEGIFSFLHNINYLNGICLLFKPEVVQLNLYWQSCLIQLFDYFGENIVNNFIFCFTNARSTFFTLGNTRPLLKKLFESFPRKNIPFEKNNTFCFDSEAFRYLVAIRDSIKFDPNERHDFEQSWIRSTIESERFRDFLCHLYEYRKNYEWQSIKDVQFQINFMIRPILETMRNLHRNIILYNLNLSIELSATYEISSSMICYTCNRNPEKFNDFWILPDHLHNSLNMVSLNYFLFI</sequence>
<dbReference type="SUPFAM" id="SSF52540">
    <property type="entry name" value="P-loop containing nucleoside triphosphate hydrolases"/>
    <property type="match status" value="1"/>
</dbReference>
<protein>
    <recommendedName>
        <fullName evidence="3">AIG1-type G domain-containing protein</fullName>
    </recommendedName>
</protein>
<dbReference type="InterPro" id="IPR025662">
    <property type="entry name" value="Sigma_54_int_dom_ATP-bd_1"/>
</dbReference>
<dbReference type="InterPro" id="IPR027417">
    <property type="entry name" value="P-loop_NTPase"/>
</dbReference>
<dbReference type="Proteomes" id="UP000663874">
    <property type="component" value="Unassembled WGS sequence"/>
</dbReference>
<dbReference type="GO" id="GO:0005525">
    <property type="term" value="F:GTP binding"/>
    <property type="evidence" value="ECO:0007669"/>
    <property type="project" value="InterPro"/>
</dbReference>
<evidence type="ECO:0000256" key="1">
    <source>
        <dbReference type="ARBA" id="ARBA00008535"/>
    </source>
</evidence>